<accession>A0A0A9DYC2</accession>
<sequence length="44" mass="4572">MSCFSTWKAGAHKLGSSKSVSTACGPEAMLFPKLPMDPPSISST</sequence>
<reference evidence="1" key="2">
    <citation type="journal article" date="2015" name="Data Brief">
        <title>Shoot transcriptome of the giant reed, Arundo donax.</title>
        <authorList>
            <person name="Barrero R.A."/>
            <person name="Guerrero F.D."/>
            <person name="Moolhuijzen P."/>
            <person name="Goolsby J.A."/>
            <person name="Tidwell J."/>
            <person name="Bellgard S.E."/>
            <person name="Bellgard M.I."/>
        </authorList>
    </citation>
    <scope>NUCLEOTIDE SEQUENCE</scope>
    <source>
        <tissue evidence="1">Shoot tissue taken approximately 20 cm above the soil surface</tissue>
    </source>
</reference>
<evidence type="ECO:0000313" key="1">
    <source>
        <dbReference type="EMBL" id="JAD93554.1"/>
    </source>
</evidence>
<name>A0A0A9DYC2_ARUDO</name>
<reference evidence="1" key="1">
    <citation type="submission" date="2014-09" db="EMBL/GenBank/DDBJ databases">
        <authorList>
            <person name="Magalhaes I.L.F."/>
            <person name="Oliveira U."/>
            <person name="Santos F.R."/>
            <person name="Vidigal T.H.D.A."/>
            <person name="Brescovit A.D."/>
            <person name="Santos A.J."/>
        </authorList>
    </citation>
    <scope>NUCLEOTIDE SEQUENCE</scope>
    <source>
        <tissue evidence="1">Shoot tissue taken approximately 20 cm above the soil surface</tissue>
    </source>
</reference>
<proteinExistence type="predicted"/>
<dbReference type="EMBL" id="GBRH01204341">
    <property type="protein sequence ID" value="JAD93554.1"/>
    <property type="molecule type" value="Transcribed_RNA"/>
</dbReference>
<protein>
    <submittedName>
        <fullName evidence="1">Uncharacterized protein</fullName>
    </submittedName>
</protein>
<dbReference type="AlphaFoldDB" id="A0A0A9DYC2"/>
<organism evidence="1">
    <name type="scientific">Arundo donax</name>
    <name type="common">Giant reed</name>
    <name type="synonym">Donax arundinaceus</name>
    <dbReference type="NCBI Taxonomy" id="35708"/>
    <lineage>
        <taxon>Eukaryota</taxon>
        <taxon>Viridiplantae</taxon>
        <taxon>Streptophyta</taxon>
        <taxon>Embryophyta</taxon>
        <taxon>Tracheophyta</taxon>
        <taxon>Spermatophyta</taxon>
        <taxon>Magnoliopsida</taxon>
        <taxon>Liliopsida</taxon>
        <taxon>Poales</taxon>
        <taxon>Poaceae</taxon>
        <taxon>PACMAD clade</taxon>
        <taxon>Arundinoideae</taxon>
        <taxon>Arundineae</taxon>
        <taxon>Arundo</taxon>
    </lineage>
</organism>